<keyword evidence="1" id="KW-0677">Repeat</keyword>
<feature type="domain" description="CUB" evidence="6">
    <location>
        <begin position="260"/>
        <end position="383"/>
    </location>
</feature>
<dbReference type="PANTHER" id="PTHR24251:SF28">
    <property type="entry name" value="NEUROPILIN AND TOLLOID-LIKE, ISOFORM B"/>
    <property type="match status" value="1"/>
</dbReference>
<sequence>MLTLKHLLLNIKVAINIIVIGSNELLVMLLIFLITSLNISAKLNSNIKSIDEINNDKINKPFENSPNFQNDISLITFDPKPKKPIYMPLEAISMDVIHHMDQDSECKEFMPGGMSGINEFASPRYPSLYPSNIDCVRIIYAPSGYDIILTFKNIFQIESSYLETLKDSKIDLFFKDNTKYNNPMIQYCPNDYLTIRDGRFSFSPLIARLCGNKLPTFNITLHSGFAWLHFHSDSLLQYTGFQANYELIKTKKSTHIQIPCYFLQVIHYDGIVNSTAIKEFYSLHRNNTGPLECVWQFSVPLKDMDRLKIAVFVEDFHLADPNDCTSNFVELYQGHVSELPLQRFCGTQVTHTYSNANSVYLKFYAHGRSQVEKLKLQVLYSTYAPYNNCTEHNMFSCGGDICIPEELKCNKRNNCLYQQDEYNCLAHQEIWDKIFSSSLASLIMLIICVFFIVLTLCIWYNPIKYYYRRSKKKRLYSFNFQKNIDIFTTCSNKDLNINNLSNQSRSSNSSQCNINSTTGYGPKKYSTPSPTIANKSIPKTKTIDMGSINDLFNTAQKTNSTISIVSEVNKKSLEIPERQCKISFQDDPINTKNYSKQENKKDVPPKSIIQLPQKDPISPSKKNTKKYNFKKQKLSNINSSLIADDFNIEINNLNFTTIDKIMNINNHHQNCKKNSDVTHSFLKPRRKQNYENVRGIDATTLHQSSLETMKKNNKNNKNIIETEYNPSVNRKTSLTIPSPRDSSCEPLIGRNSKNNV</sequence>
<keyword evidence="5" id="KW-1133">Transmembrane helix</keyword>
<feature type="compositionally biased region" description="Polar residues" evidence="4">
    <location>
        <begin position="724"/>
        <end position="736"/>
    </location>
</feature>
<dbReference type="InterPro" id="IPR002172">
    <property type="entry name" value="LDrepeatLR_classA_rpt"/>
</dbReference>
<name>A0A0K0E7P8_STRER</name>
<evidence type="ECO:0000313" key="9">
    <source>
        <dbReference type="WBParaSite" id="TCONS_00001300.p1"/>
    </source>
</evidence>
<organism evidence="8">
    <name type="scientific">Strongyloides stercoralis</name>
    <name type="common">Threadworm</name>
    <dbReference type="NCBI Taxonomy" id="6248"/>
    <lineage>
        <taxon>Eukaryota</taxon>
        <taxon>Metazoa</taxon>
        <taxon>Ecdysozoa</taxon>
        <taxon>Nematoda</taxon>
        <taxon>Chromadorea</taxon>
        <taxon>Rhabditida</taxon>
        <taxon>Tylenchina</taxon>
        <taxon>Panagrolaimomorpha</taxon>
        <taxon>Strongyloidoidea</taxon>
        <taxon>Strongyloididae</taxon>
        <taxon>Strongyloides</taxon>
    </lineage>
</organism>
<dbReference type="CDD" id="cd00041">
    <property type="entry name" value="CUB"/>
    <property type="match status" value="2"/>
</dbReference>
<feature type="region of interest" description="Disordered" evidence="4">
    <location>
        <begin position="718"/>
        <end position="756"/>
    </location>
</feature>
<evidence type="ECO:0000256" key="1">
    <source>
        <dbReference type="ARBA" id="ARBA00022737"/>
    </source>
</evidence>
<dbReference type="AlphaFoldDB" id="A0A0K0E7P8"/>
<feature type="compositionally biased region" description="Basic and acidic residues" evidence="4">
    <location>
        <begin position="595"/>
        <end position="604"/>
    </location>
</feature>
<dbReference type="STRING" id="6248.A0A0K0E7P8"/>
<dbReference type="PROSITE" id="PS50068">
    <property type="entry name" value="LDLRA_2"/>
    <property type="match status" value="1"/>
</dbReference>
<evidence type="ECO:0000313" key="7">
    <source>
        <dbReference type="Proteomes" id="UP000035681"/>
    </source>
</evidence>
<dbReference type="InterPro" id="IPR036055">
    <property type="entry name" value="LDL_receptor-like_sf"/>
</dbReference>
<evidence type="ECO:0000256" key="2">
    <source>
        <dbReference type="ARBA" id="ARBA00023157"/>
    </source>
</evidence>
<dbReference type="PROSITE" id="PS01180">
    <property type="entry name" value="CUB"/>
    <property type="match status" value="2"/>
</dbReference>
<comment type="caution">
    <text evidence="3">Lacks conserved residue(s) required for the propagation of feature annotation.</text>
</comment>
<evidence type="ECO:0000313" key="8">
    <source>
        <dbReference type="WBParaSite" id="SSTP_0000552300.1"/>
    </source>
</evidence>
<feature type="disulfide bond" evidence="3">
    <location>
        <begin position="409"/>
        <end position="424"/>
    </location>
</feature>
<dbReference type="WBParaSite" id="SSTP_0000552300.1">
    <property type="protein sequence ID" value="SSTP_0000552300.1"/>
    <property type="gene ID" value="SSTP_0000552300"/>
</dbReference>
<feature type="transmembrane region" description="Helical" evidence="5">
    <location>
        <begin position="7"/>
        <end position="34"/>
    </location>
</feature>
<dbReference type="CDD" id="cd00112">
    <property type="entry name" value="LDLa"/>
    <property type="match status" value="1"/>
</dbReference>
<dbReference type="WBParaSite" id="TCONS_00001300.p1">
    <property type="protein sequence ID" value="TCONS_00001300.p1"/>
    <property type="gene ID" value="XLOC_001204"/>
</dbReference>
<evidence type="ECO:0000259" key="6">
    <source>
        <dbReference type="PROSITE" id="PS01180"/>
    </source>
</evidence>
<evidence type="ECO:0000256" key="3">
    <source>
        <dbReference type="PROSITE-ProRule" id="PRU00124"/>
    </source>
</evidence>
<proteinExistence type="predicted"/>
<keyword evidence="2 3" id="KW-1015">Disulfide bond</keyword>
<dbReference type="SUPFAM" id="SSF57424">
    <property type="entry name" value="LDL receptor-like module"/>
    <property type="match status" value="1"/>
</dbReference>
<feature type="disulfide bond" evidence="3">
    <location>
        <begin position="397"/>
        <end position="415"/>
    </location>
</feature>
<feature type="domain" description="CUB" evidence="6">
    <location>
        <begin position="106"/>
        <end position="248"/>
    </location>
</feature>
<dbReference type="SUPFAM" id="SSF49854">
    <property type="entry name" value="Spermadhesin, CUB domain"/>
    <property type="match status" value="2"/>
</dbReference>
<dbReference type="Proteomes" id="UP000035681">
    <property type="component" value="Unplaced"/>
</dbReference>
<dbReference type="SMART" id="SM00042">
    <property type="entry name" value="CUB"/>
    <property type="match status" value="2"/>
</dbReference>
<dbReference type="InterPro" id="IPR035914">
    <property type="entry name" value="Sperma_CUB_dom_sf"/>
</dbReference>
<dbReference type="PANTHER" id="PTHR24251">
    <property type="entry name" value="OVOCHYMASE-RELATED"/>
    <property type="match status" value="1"/>
</dbReference>
<reference evidence="8" key="1">
    <citation type="submission" date="2015-08" db="UniProtKB">
        <authorList>
            <consortium name="WormBaseParasite"/>
        </authorList>
    </citation>
    <scope>IDENTIFICATION</scope>
</reference>
<dbReference type="InterPro" id="IPR000859">
    <property type="entry name" value="CUB_dom"/>
</dbReference>
<dbReference type="Pfam" id="PF00431">
    <property type="entry name" value="CUB"/>
    <property type="match status" value="3"/>
</dbReference>
<keyword evidence="5" id="KW-0812">Transmembrane</keyword>
<feature type="region of interest" description="Disordered" evidence="4">
    <location>
        <begin position="586"/>
        <end position="625"/>
    </location>
</feature>
<keyword evidence="5" id="KW-0472">Membrane</keyword>
<evidence type="ECO:0000256" key="5">
    <source>
        <dbReference type="SAM" id="Phobius"/>
    </source>
</evidence>
<evidence type="ECO:0000256" key="4">
    <source>
        <dbReference type="SAM" id="MobiDB-lite"/>
    </source>
</evidence>
<dbReference type="Gene3D" id="2.60.120.290">
    <property type="entry name" value="Spermadhesin, CUB domain"/>
    <property type="match status" value="2"/>
</dbReference>
<dbReference type="Gene3D" id="4.10.400.10">
    <property type="entry name" value="Low-density Lipoprotein Receptor"/>
    <property type="match status" value="1"/>
</dbReference>
<feature type="transmembrane region" description="Helical" evidence="5">
    <location>
        <begin position="439"/>
        <end position="463"/>
    </location>
</feature>
<protein>
    <submittedName>
        <fullName evidence="8 9">CUB domain-containing protein</fullName>
    </submittedName>
</protein>
<dbReference type="SMART" id="SM00192">
    <property type="entry name" value="LDLa"/>
    <property type="match status" value="1"/>
</dbReference>
<accession>A0A0K0E7P8</accession>
<keyword evidence="7" id="KW-1185">Reference proteome</keyword>